<proteinExistence type="predicted"/>
<gene>
    <name evidence="2" type="ORF">CK203_096606</name>
</gene>
<sequence length="135" mass="14570">MEELLIWNKTTKEESYGNGKIWIASPATLLLVLPPDPYQSLLVSGLKEEQDVGERGMMKREEASEERFGGQVVAKRYASAGGGHKAGGAPGAMNHRTNSPHSGSNTCNTIIHFGLTRLGFALLASLLLPYILCSL</sequence>
<dbReference type="EMBL" id="QGNW01001675">
    <property type="protein sequence ID" value="RVW33472.1"/>
    <property type="molecule type" value="Genomic_DNA"/>
</dbReference>
<comment type="caution">
    <text evidence="2">The sequence shown here is derived from an EMBL/GenBank/DDBJ whole genome shotgun (WGS) entry which is preliminary data.</text>
</comment>
<accession>A0A438DDC7</accession>
<organism evidence="2 3">
    <name type="scientific">Vitis vinifera</name>
    <name type="common">Grape</name>
    <dbReference type="NCBI Taxonomy" id="29760"/>
    <lineage>
        <taxon>Eukaryota</taxon>
        <taxon>Viridiplantae</taxon>
        <taxon>Streptophyta</taxon>
        <taxon>Embryophyta</taxon>
        <taxon>Tracheophyta</taxon>
        <taxon>Spermatophyta</taxon>
        <taxon>Magnoliopsida</taxon>
        <taxon>eudicotyledons</taxon>
        <taxon>Gunneridae</taxon>
        <taxon>Pentapetalae</taxon>
        <taxon>rosids</taxon>
        <taxon>Vitales</taxon>
        <taxon>Vitaceae</taxon>
        <taxon>Viteae</taxon>
        <taxon>Vitis</taxon>
    </lineage>
</organism>
<dbReference type="Proteomes" id="UP000288805">
    <property type="component" value="Unassembled WGS sequence"/>
</dbReference>
<feature type="region of interest" description="Disordered" evidence="1">
    <location>
        <begin position="80"/>
        <end position="101"/>
    </location>
</feature>
<feature type="compositionally biased region" description="Gly residues" evidence="1">
    <location>
        <begin position="80"/>
        <end position="90"/>
    </location>
</feature>
<protein>
    <submittedName>
        <fullName evidence="2">Uncharacterized protein</fullName>
    </submittedName>
</protein>
<dbReference type="AlphaFoldDB" id="A0A438DDC7"/>
<evidence type="ECO:0000313" key="3">
    <source>
        <dbReference type="Proteomes" id="UP000288805"/>
    </source>
</evidence>
<name>A0A438DDC7_VITVI</name>
<evidence type="ECO:0000313" key="2">
    <source>
        <dbReference type="EMBL" id="RVW33472.1"/>
    </source>
</evidence>
<reference evidence="2 3" key="1">
    <citation type="journal article" date="2018" name="PLoS Genet.">
        <title>Population sequencing reveals clonal diversity and ancestral inbreeding in the grapevine cultivar Chardonnay.</title>
        <authorList>
            <person name="Roach M.J."/>
            <person name="Johnson D.L."/>
            <person name="Bohlmann J."/>
            <person name="van Vuuren H.J."/>
            <person name="Jones S.J."/>
            <person name="Pretorius I.S."/>
            <person name="Schmidt S.A."/>
            <person name="Borneman A.R."/>
        </authorList>
    </citation>
    <scope>NUCLEOTIDE SEQUENCE [LARGE SCALE GENOMIC DNA]</scope>
    <source>
        <strain evidence="3">cv. Chardonnay</strain>
        <tissue evidence="2">Leaf</tissue>
    </source>
</reference>
<evidence type="ECO:0000256" key="1">
    <source>
        <dbReference type="SAM" id="MobiDB-lite"/>
    </source>
</evidence>